<dbReference type="RefSeq" id="WP_271795918.1">
    <property type="nucleotide sequence ID" value="NZ_JAQMUC010000055.1"/>
</dbReference>
<reference evidence="2 3" key="1">
    <citation type="submission" date="2023-01" db="EMBL/GenBank/DDBJ databases">
        <title>Genomes from the Australian National Cyanobacteria Reference Collection.</title>
        <authorList>
            <person name="Willis A."/>
            <person name="Lee E.M.F."/>
        </authorList>
    </citation>
    <scope>NUCLEOTIDE SEQUENCE [LARGE SCALE GENOMIC DNA]</scope>
    <source>
        <strain evidence="2 3">CS-1226</strain>
    </source>
</reference>
<feature type="transmembrane region" description="Helical" evidence="1">
    <location>
        <begin position="15"/>
        <end position="34"/>
    </location>
</feature>
<organism evidence="2 3">
    <name type="scientific">Dolichospermum planctonicum CS-1226</name>
    <dbReference type="NCBI Taxonomy" id="3021751"/>
    <lineage>
        <taxon>Bacteria</taxon>
        <taxon>Bacillati</taxon>
        <taxon>Cyanobacteriota</taxon>
        <taxon>Cyanophyceae</taxon>
        <taxon>Nostocales</taxon>
        <taxon>Aphanizomenonaceae</taxon>
        <taxon>Dolichospermum</taxon>
        <taxon>Dolichospermum planctonicum</taxon>
    </lineage>
</organism>
<comment type="caution">
    <text evidence="2">The sequence shown here is derived from an EMBL/GenBank/DDBJ whole genome shotgun (WGS) entry which is preliminary data.</text>
</comment>
<gene>
    <name evidence="2" type="ORF">PN451_09500</name>
</gene>
<accession>A0ABT5AGS3</accession>
<keyword evidence="3" id="KW-1185">Reference proteome</keyword>
<keyword evidence="1" id="KW-1133">Transmembrane helix</keyword>
<evidence type="ECO:0000256" key="1">
    <source>
        <dbReference type="SAM" id="Phobius"/>
    </source>
</evidence>
<sequence length="250" mass="29501">MIIVTVISWIQINPYYFALAIGLILFLTGIYLFIVRDFGKKQQVINRKARKNYDKNSNNIRNIRNISTNGGNYNESIKGDYIQGDYINIQNQPIDISEDFTQILEKLQTILRTLISQGSSREEAVNQIANDLAKESRIHPEIKSKFLLYEYTTDSDFKQEFIDLLTNYNYYLLRDKSPFLSNDKYTDNSQDYQEVINYKGYTIYLETDKDGRWHYKIDGLLYDNTGDWCVKYLAIDEAKDKIDNERFSNW</sequence>
<proteinExistence type="predicted"/>
<keyword evidence="1" id="KW-0472">Membrane</keyword>
<keyword evidence="1" id="KW-0812">Transmembrane</keyword>
<dbReference type="EMBL" id="JAQMUC010000055">
    <property type="protein sequence ID" value="MDB9536064.1"/>
    <property type="molecule type" value="Genomic_DNA"/>
</dbReference>
<name>A0ABT5AGS3_9CYAN</name>
<evidence type="ECO:0000313" key="3">
    <source>
        <dbReference type="Proteomes" id="UP001211249"/>
    </source>
</evidence>
<protein>
    <submittedName>
        <fullName evidence="2">Uncharacterized protein</fullName>
    </submittedName>
</protein>
<evidence type="ECO:0000313" key="2">
    <source>
        <dbReference type="EMBL" id="MDB9536064.1"/>
    </source>
</evidence>
<dbReference type="Proteomes" id="UP001211249">
    <property type="component" value="Unassembled WGS sequence"/>
</dbReference>